<keyword evidence="7" id="KW-1185">Reference proteome</keyword>
<proteinExistence type="predicted"/>
<organism evidence="6 7">
    <name type="scientific">Ambrosiozyma monospora</name>
    <name type="common">Yeast</name>
    <name type="synonym">Endomycopsis monosporus</name>
    <dbReference type="NCBI Taxonomy" id="43982"/>
    <lineage>
        <taxon>Eukaryota</taxon>
        <taxon>Fungi</taxon>
        <taxon>Dikarya</taxon>
        <taxon>Ascomycota</taxon>
        <taxon>Saccharomycotina</taxon>
        <taxon>Pichiomycetes</taxon>
        <taxon>Pichiales</taxon>
        <taxon>Pichiaceae</taxon>
        <taxon>Ambrosiozyma</taxon>
    </lineage>
</organism>
<protein>
    <submittedName>
        <fullName evidence="6">Unnamed protein product</fullName>
    </submittedName>
</protein>
<evidence type="ECO:0000256" key="2">
    <source>
        <dbReference type="ARBA" id="ARBA00022478"/>
    </source>
</evidence>
<accession>A0A9W7DFW5</accession>
<dbReference type="PANTHER" id="PTHR13408:SF0">
    <property type="entry name" value="DNA-DIRECTED RNA POLYMERASE III SUBUNIT RPC4"/>
    <property type="match status" value="1"/>
</dbReference>
<comment type="subcellular location">
    <subcellularLocation>
        <location evidence="1">Nucleus</location>
    </subcellularLocation>
</comment>
<dbReference type="EMBL" id="BSXU01001178">
    <property type="protein sequence ID" value="GMG24664.1"/>
    <property type="molecule type" value="Genomic_DNA"/>
</dbReference>
<dbReference type="GO" id="GO:0003677">
    <property type="term" value="F:DNA binding"/>
    <property type="evidence" value="ECO:0007669"/>
    <property type="project" value="InterPro"/>
</dbReference>
<gene>
    <name evidence="6" type="ORF">Amon01_000297800</name>
</gene>
<feature type="region of interest" description="Disordered" evidence="5">
    <location>
        <begin position="200"/>
        <end position="230"/>
    </location>
</feature>
<feature type="region of interest" description="Disordered" evidence="5">
    <location>
        <begin position="1"/>
        <end position="119"/>
    </location>
</feature>
<dbReference type="Proteomes" id="UP001165063">
    <property type="component" value="Unassembled WGS sequence"/>
</dbReference>
<feature type="compositionally biased region" description="Polar residues" evidence="5">
    <location>
        <begin position="77"/>
        <end position="92"/>
    </location>
</feature>
<feature type="compositionally biased region" description="Basic residues" evidence="5">
    <location>
        <begin position="28"/>
        <end position="37"/>
    </location>
</feature>
<reference evidence="6" key="1">
    <citation type="submission" date="2023-04" db="EMBL/GenBank/DDBJ databases">
        <title>Ambrosiozyma monospora NBRC 1965.</title>
        <authorList>
            <person name="Ichikawa N."/>
            <person name="Sato H."/>
            <person name="Tonouchi N."/>
        </authorList>
    </citation>
    <scope>NUCLEOTIDE SEQUENCE</scope>
    <source>
        <strain evidence="6">NBRC 1965</strain>
    </source>
</reference>
<comment type="caution">
    <text evidence="6">The sequence shown here is derived from an EMBL/GenBank/DDBJ whole genome shotgun (WGS) entry which is preliminary data.</text>
</comment>
<evidence type="ECO:0000313" key="7">
    <source>
        <dbReference type="Proteomes" id="UP001165063"/>
    </source>
</evidence>
<name>A0A9W7DFW5_AMBMO</name>
<dbReference type="Pfam" id="PF05132">
    <property type="entry name" value="RNA_pol_Rpc4"/>
    <property type="match status" value="1"/>
</dbReference>
<keyword evidence="4" id="KW-0539">Nucleus</keyword>
<evidence type="ECO:0000256" key="1">
    <source>
        <dbReference type="ARBA" id="ARBA00004123"/>
    </source>
</evidence>
<dbReference type="GO" id="GO:0042797">
    <property type="term" value="P:tRNA transcription by RNA polymerase III"/>
    <property type="evidence" value="ECO:0007669"/>
    <property type="project" value="TreeGrafter"/>
</dbReference>
<feature type="compositionally biased region" description="Basic residues" evidence="5">
    <location>
        <begin position="48"/>
        <end position="75"/>
    </location>
</feature>
<feature type="compositionally biased region" description="Basic and acidic residues" evidence="5">
    <location>
        <begin position="38"/>
        <end position="47"/>
    </location>
</feature>
<dbReference type="AlphaFoldDB" id="A0A9W7DFW5"/>
<keyword evidence="2" id="KW-0240">DNA-directed RNA polymerase</keyword>
<dbReference type="OrthoDB" id="5836119at2759"/>
<evidence type="ECO:0000313" key="6">
    <source>
        <dbReference type="EMBL" id="GMG24664.1"/>
    </source>
</evidence>
<dbReference type="PANTHER" id="PTHR13408">
    <property type="entry name" value="DNA-DIRECTED RNA POLYMERASE III"/>
    <property type="match status" value="1"/>
</dbReference>
<dbReference type="InterPro" id="IPR007811">
    <property type="entry name" value="RPC4"/>
</dbReference>
<evidence type="ECO:0000256" key="3">
    <source>
        <dbReference type="ARBA" id="ARBA00023163"/>
    </source>
</evidence>
<feature type="compositionally biased region" description="Basic and acidic residues" evidence="5">
    <location>
        <begin position="207"/>
        <end position="221"/>
    </location>
</feature>
<evidence type="ECO:0000256" key="4">
    <source>
        <dbReference type="ARBA" id="ARBA00023242"/>
    </source>
</evidence>
<dbReference type="GO" id="GO:0005666">
    <property type="term" value="C:RNA polymerase III complex"/>
    <property type="evidence" value="ECO:0007669"/>
    <property type="project" value="InterPro"/>
</dbReference>
<sequence>MPPKRLDSLSRPTSAGTAGTAKGSKPALKFKPKVVARKTKEEREASKTVHKPGVNRKAHQHQGPKPRPGGKRIPKHLQNTTIVSSGPLSSGAVSLGGSTGANHARMRNNSPVPDFLKKLKDGEKGAKKIKSLGGDYDDDDDDDNFIADDDTARINMSKEYQWDEADTEFFPVRAERTEHHEYGEEPAPDKSIKTEIHRATSVIPSEPETREASVKPEEVKLENAPGSDLSEFVNFEGLEEDVKAAAKQDDAEEAVNSINGYQERQESKRLAEDYESILSYLRNTKLDTDTEEEASRKRKNNSYMFVQLPDVLPTFKDPNSSVKPEVKQEDDVSRIYSDKENKIPDGIIGSLRYHKSGKISMKIGNAILDVTRGGTARFVQDVIEVNEEEKKFFDIGHIDEKIIATPQFL</sequence>
<evidence type="ECO:0000256" key="5">
    <source>
        <dbReference type="SAM" id="MobiDB-lite"/>
    </source>
</evidence>
<keyword evidence="3" id="KW-0804">Transcription</keyword>